<comment type="caution">
    <text evidence="1">The sequence shown here is derived from an EMBL/GenBank/DDBJ whole genome shotgun (WGS) entry which is preliminary data.</text>
</comment>
<keyword evidence="2" id="KW-1185">Reference proteome</keyword>
<reference evidence="1 2" key="3">
    <citation type="submission" date="2019-11" db="EMBL/GenBank/DDBJ databases">
        <title>A de novo genome assembly of a pear dwarfing rootstock.</title>
        <authorList>
            <person name="Wang F."/>
            <person name="Wang J."/>
            <person name="Li S."/>
            <person name="Zhang Y."/>
            <person name="Fang M."/>
            <person name="Ma L."/>
            <person name="Zhao Y."/>
            <person name="Jiang S."/>
        </authorList>
    </citation>
    <scope>NUCLEOTIDE SEQUENCE [LARGE SCALE GENOMIC DNA]</scope>
    <source>
        <strain evidence="1">S2</strain>
        <tissue evidence="1">Leaf</tissue>
    </source>
</reference>
<reference evidence="1 2" key="1">
    <citation type="submission" date="2019-09" db="EMBL/GenBank/DDBJ databases">
        <authorList>
            <person name="Ou C."/>
        </authorList>
    </citation>
    <scope>NUCLEOTIDE SEQUENCE [LARGE SCALE GENOMIC DNA]</scope>
    <source>
        <strain evidence="1">S2</strain>
        <tissue evidence="1">Leaf</tissue>
    </source>
</reference>
<name>A0A5N5GK45_9ROSA</name>
<dbReference type="EMBL" id="SMOL01000458">
    <property type="protein sequence ID" value="KAB2613640.1"/>
    <property type="molecule type" value="Genomic_DNA"/>
</dbReference>
<reference evidence="2" key="2">
    <citation type="submission" date="2019-10" db="EMBL/GenBank/DDBJ databases">
        <title>A de novo genome assembly of a pear dwarfing rootstock.</title>
        <authorList>
            <person name="Wang F."/>
            <person name="Wang J."/>
            <person name="Li S."/>
            <person name="Zhang Y."/>
            <person name="Fang M."/>
            <person name="Ma L."/>
            <person name="Zhao Y."/>
            <person name="Jiang S."/>
        </authorList>
    </citation>
    <scope>NUCLEOTIDE SEQUENCE [LARGE SCALE GENOMIC DNA]</scope>
</reference>
<dbReference type="AlphaFoldDB" id="A0A5N5GK45"/>
<proteinExistence type="predicted"/>
<evidence type="ECO:0000313" key="2">
    <source>
        <dbReference type="Proteomes" id="UP000327157"/>
    </source>
</evidence>
<protein>
    <submittedName>
        <fullName evidence="1">Uncharacterized protein</fullName>
    </submittedName>
</protein>
<accession>A0A5N5GK45</accession>
<evidence type="ECO:0000313" key="1">
    <source>
        <dbReference type="EMBL" id="KAB2613640.1"/>
    </source>
</evidence>
<gene>
    <name evidence="1" type="ORF">D8674_035956</name>
</gene>
<sequence length="108" mass="11928">MMSGLYGLQGTLSSGGGGIVNPIPNVEYLKIMSKPSVSNHQVIISRWSRPPLDYLKINVGGAWNKNSEAGSAVIVQQGNLLMCSLPSRWRRWLPVLGLSWWFSRSSQL</sequence>
<dbReference type="Proteomes" id="UP000327157">
    <property type="component" value="Chromosome 9"/>
</dbReference>
<organism evidence="1 2">
    <name type="scientific">Pyrus ussuriensis x Pyrus communis</name>
    <dbReference type="NCBI Taxonomy" id="2448454"/>
    <lineage>
        <taxon>Eukaryota</taxon>
        <taxon>Viridiplantae</taxon>
        <taxon>Streptophyta</taxon>
        <taxon>Embryophyta</taxon>
        <taxon>Tracheophyta</taxon>
        <taxon>Spermatophyta</taxon>
        <taxon>Magnoliopsida</taxon>
        <taxon>eudicotyledons</taxon>
        <taxon>Gunneridae</taxon>
        <taxon>Pentapetalae</taxon>
        <taxon>rosids</taxon>
        <taxon>fabids</taxon>
        <taxon>Rosales</taxon>
        <taxon>Rosaceae</taxon>
        <taxon>Amygdaloideae</taxon>
        <taxon>Maleae</taxon>
        <taxon>Pyrus</taxon>
    </lineage>
</organism>